<name>A0A0A9E7Z3_ARUDO</name>
<sequence>MYGHKLVMNKGKMTKLVTYGKVVTRTSRAACPACTTYARAGPAIRRGSTWGVRPPDPLPLCAPASARFR</sequence>
<accession>A0A0A9E7Z3</accession>
<reference evidence="1" key="1">
    <citation type="submission" date="2014-09" db="EMBL/GenBank/DDBJ databases">
        <authorList>
            <person name="Magalhaes I.L.F."/>
            <person name="Oliveira U."/>
            <person name="Santos F.R."/>
            <person name="Vidigal T.H.D.A."/>
            <person name="Brescovit A.D."/>
            <person name="Santos A.J."/>
        </authorList>
    </citation>
    <scope>NUCLEOTIDE SEQUENCE</scope>
    <source>
        <tissue evidence="1">Shoot tissue taken approximately 20 cm above the soil surface</tissue>
    </source>
</reference>
<reference evidence="1" key="2">
    <citation type="journal article" date="2015" name="Data Brief">
        <title>Shoot transcriptome of the giant reed, Arundo donax.</title>
        <authorList>
            <person name="Barrero R.A."/>
            <person name="Guerrero F.D."/>
            <person name="Moolhuijzen P."/>
            <person name="Goolsby J.A."/>
            <person name="Tidwell J."/>
            <person name="Bellgard S.E."/>
            <person name="Bellgard M.I."/>
        </authorList>
    </citation>
    <scope>NUCLEOTIDE SEQUENCE</scope>
    <source>
        <tissue evidence="1">Shoot tissue taken approximately 20 cm above the soil surface</tissue>
    </source>
</reference>
<evidence type="ECO:0000313" key="1">
    <source>
        <dbReference type="EMBL" id="JAD95123.1"/>
    </source>
</evidence>
<organism evidence="1">
    <name type="scientific">Arundo donax</name>
    <name type="common">Giant reed</name>
    <name type="synonym">Donax arundinaceus</name>
    <dbReference type="NCBI Taxonomy" id="35708"/>
    <lineage>
        <taxon>Eukaryota</taxon>
        <taxon>Viridiplantae</taxon>
        <taxon>Streptophyta</taxon>
        <taxon>Embryophyta</taxon>
        <taxon>Tracheophyta</taxon>
        <taxon>Spermatophyta</taxon>
        <taxon>Magnoliopsida</taxon>
        <taxon>Liliopsida</taxon>
        <taxon>Poales</taxon>
        <taxon>Poaceae</taxon>
        <taxon>PACMAD clade</taxon>
        <taxon>Arundinoideae</taxon>
        <taxon>Arundineae</taxon>
        <taxon>Arundo</taxon>
    </lineage>
</organism>
<proteinExistence type="predicted"/>
<protein>
    <submittedName>
        <fullName evidence="1">Uncharacterized protein</fullName>
    </submittedName>
</protein>
<dbReference type="AlphaFoldDB" id="A0A0A9E7Z3"/>
<dbReference type="EMBL" id="GBRH01202772">
    <property type="protein sequence ID" value="JAD95123.1"/>
    <property type="molecule type" value="Transcribed_RNA"/>
</dbReference>